<keyword evidence="1" id="KW-0472">Membrane</keyword>
<feature type="transmembrane region" description="Helical" evidence="1">
    <location>
        <begin position="16"/>
        <end position="49"/>
    </location>
</feature>
<feature type="non-terminal residue" evidence="2">
    <location>
        <position position="1"/>
    </location>
</feature>
<sequence length="105" mass="11536">VLLRCILDFVSHSFELLLFVTVSIFFQPFIVLPLHCTLVLCCTLTFYCASFFGVSSSSIMSSYFAALALFHTMLLSSSSIMSCTHPPSHRALTLGYVALSLSLSI</sequence>
<gene>
    <name evidence="2" type="ORF">AYBTSS11_LOCUS13460</name>
</gene>
<accession>A0AA86VY77</accession>
<protein>
    <submittedName>
        <fullName evidence="2">Uncharacterized protein</fullName>
    </submittedName>
</protein>
<organism evidence="2 3">
    <name type="scientific">Sphenostylis stenocarpa</name>
    <dbReference type="NCBI Taxonomy" id="92480"/>
    <lineage>
        <taxon>Eukaryota</taxon>
        <taxon>Viridiplantae</taxon>
        <taxon>Streptophyta</taxon>
        <taxon>Embryophyta</taxon>
        <taxon>Tracheophyta</taxon>
        <taxon>Spermatophyta</taxon>
        <taxon>Magnoliopsida</taxon>
        <taxon>eudicotyledons</taxon>
        <taxon>Gunneridae</taxon>
        <taxon>Pentapetalae</taxon>
        <taxon>rosids</taxon>
        <taxon>fabids</taxon>
        <taxon>Fabales</taxon>
        <taxon>Fabaceae</taxon>
        <taxon>Papilionoideae</taxon>
        <taxon>50 kb inversion clade</taxon>
        <taxon>NPAAA clade</taxon>
        <taxon>indigoferoid/millettioid clade</taxon>
        <taxon>Phaseoleae</taxon>
        <taxon>Sphenostylis</taxon>
    </lineage>
</organism>
<evidence type="ECO:0000313" key="2">
    <source>
        <dbReference type="EMBL" id="CAJ1948920.1"/>
    </source>
</evidence>
<proteinExistence type="predicted"/>
<dbReference type="Proteomes" id="UP001189624">
    <property type="component" value="Chromosome 4"/>
</dbReference>
<evidence type="ECO:0000256" key="1">
    <source>
        <dbReference type="SAM" id="Phobius"/>
    </source>
</evidence>
<feature type="non-terminal residue" evidence="2">
    <location>
        <position position="105"/>
    </location>
</feature>
<keyword evidence="1" id="KW-0812">Transmembrane</keyword>
<keyword evidence="3" id="KW-1185">Reference proteome</keyword>
<keyword evidence="1" id="KW-1133">Transmembrane helix</keyword>
<reference evidence="2" key="1">
    <citation type="submission" date="2023-10" db="EMBL/GenBank/DDBJ databases">
        <authorList>
            <person name="Domelevo Entfellner J.-B."/>
        </authorList>
    </citation>
    <scope>NUCLEOTIDE SEQUENCE</scope>
</reference>
<dbReference type="AlphaFoldDB" id="A0AA86VY77"/>
<dbReference type="EMBL" id="OY731401">
    <property type="protein sequence ID" value="CAJ1948920.1"/>
    <property type="molecule type" value="Genomic_DNA"/>
</dbReference>
<dbReference type="Gramene" id="rna-AYBTSS11_LOCUS13460">
    <property type="protein sequence ID" value="CAJ1948920.1"/>
    <property type="gene ID" value="gene-AYBTSS11_LOCUS13460"/>
</dbReference>
<name>A0AA86VY77_9FABA</name>
<evidence type="ECO:0000313" key="3">
    <source>
        <dbReference type="Proteomes" id="UP001189624"/>
    </source>
</evidence>